<name>A0A7X1ZC55_9PROT</name>
<dbReference type="Proteomes" id="UP000434582">
    <property type="component" value="Unassembled WGS sequence"/>
</dbReference>
<gene>
    <name evidence="1" type="ORF">GHC57_04875</name>
</gene>
<accession>A0A7X1ZC55</accession>
<dbReference type="EMBL" id="WIVE01000009">
    <property type="protein sequence ID" value="MQX35849.1"/>
    <property type="molecule type" value="Genomic_DNA"/>
</dbReference>
<proteinExistence type="predicted"/>
<protein>
    <submittedName>
        <fullName evidence="1">Uncharacterized protein</fullName>
    </submittedName>
</protein>
<keyword evidence="2" id="KW-1185">Reference proteome</keyword>
<dbReference type="RefSeq" id="WP_153341759.1">
    <property type="nucleotide sequence ID" value="NZ_WIVE01000009.1"/>
</dbReference>
<comment type="caution">
    <text evidence="1">The sequence shown here is derived from an EMBL/GenBank/DDBJ whole genome shotgun (WGS) entry which is preliminary data.</text>
</comment>
<evidence type="ECO:0000313" key="1">
    <source>
        <dbReference type="EMBL" id="MQX35849.1"/>
    </source>
</evidence>
<evidence type="ECO:0000313" key="2">
    <source>
        <dbReference type="Proteomes" id="UP000434582"/>
    </source>
</evidence>
<organism evidence="1 2">
    <name type="scientific">Roseospira navarrensis</name>
    <dbReference type="NCBI Taxonomy" id="140058"/>
    <lineage>
        <taxon>Bacteria</taxon>
        <taxon>Pseudomonadati</taxon>
        <taxon>Pseudomonadota</taxon>
        <taxon>Alphaproteobacteria</taxon>
        <taxon>Rhodospirillales</taxon>
        <taxon>Rhodospirillaceae</taxon>
        <taxon>Roseospira</taxon>
    </lineage>
</organism>
<sequence length="77" mass="7970">MLKTTLAGLGLVAVLGLALYGGYALVRPEPTPQEAAAQQTREAIEDMGRAVEQIGEAVGAEVDRALQPGGEGQPDRP</sequence>
<dbReference type="AlphaFoldDB" id="A0A7X1ZC55"/>
<reference evidence="1 2" key="1">
    <citation type="submission" date="2019-10" db="EMBL/GenBank/DDBJ databases">
        <title>Draft whole-genome sequence of the purple nonsulfur photosynthetic bacterium Roseospira navarrensis DSM 15114.</title>
        <authorList>
            <person name="Kyndt J.A."/>
            <person name="Meyer T.E."/>
        </authorList>
    </citation>
    <scope>NUCLEOTIDE SEQUENCE [LARGE SCALE GENOMIC DNA]</scope>
    <source>
        <strain evidence="1 2">DSM 15114</strain>
    </source>
</reference>